<evidence type="ECO:0000313" key="1">
    <source>
        <dbReference type="EMBL" id="MFB6491125.1"/>
    </source>
</evidence>
<dbReference type="Proteomes" id="UP000033636">
    <property type="component" value="Unassembled WGS sequence"/>
</dbReference>
<dbReference type="EMBL" id="JZWT02000022">
    <property type="protein sequence ID" value="MFB6491125.1"/>
    <property type="molecule type" value="Genomic_DNA"/>
</dbReference>
<name>A0ACC6V3A8_9CREN</name>
<gene>
    <name evidence="1" type="ORF">TU35_007800</name>
</gene>
<organism evidence="1 2">
    <name type="scientific">Thermoproteus sp. AZ2</name>
    <dbReference type="NCBI Taxonomy" id="1609232"/>
    <lineage>
        <taxon>Archaea</taxon>
        <taxon>Thermoproteota</taxon>
        <taxon>Thermoprotei</taxon>
        <taxon>Thermoproteales</taxon>
        <taxon>Thermoproteaceae</taxon>
        <taxon>Thermoproteus</taxon>
    </lineage>
</organism>
<accession>A0ACC6V3A8</accession>
<sequence length="201" mass="22655">MLSIEEGRRLISFIRSSLQRKIRGLPLATSDSVLSKYRAGLFITVEYLVRSGGWERREVRGSLGVVEPVKDLAHDAARISAKLAASIPRFSEMDLKRSVVEATIIKDIRPARIEELTSLRWGVEGVYVPPNFAVLPQTMLERKLLGDVLQRYVVSSVGVPDRLYVFSTQIFYELRPEGDVIERELWRSRIISQALGLNSGA</sequence>
<evidence type="ECO:0000313" key="2">
    <source>
        <dbReference type="Proteomes" id="UP000033636"/>
    </source>
</evidence>
<protein>
    <submittedName>
        <fullName evidence="1">AMMECR1 domain-containing protein</fullName>
    </submittedName>
</protein>
<comment type="caution">
    <text evidence="1">The sequence shown here is derived from an EMBL/GenBank/DDBJ whole genome shotgun (WGS) entry which is preliminary data.</text>
</comment>
<reference evidence="1" key="1">
    <citation type="submission" date="2024-07" db="EMBL/GenBank/DDBJ databases">
        <title>Metagenome and Metagenome-Assembled Genomes of Archaea from a hot spring from the geothermal field of Los Azufres, Mexico.</title>
        <authorList>
            <person name="Marin-Paredes R."/>
            <person name="Martinez-Romero E."/>
            <person name="Servin-Garciduenas L.E."/>
        </authorList>
    </citation>
    <scope>NUCLEOTIDE SEQUENCE</scope>
</reference>
<proteinExistence type="predicted"/>